<protein>
    <submittedName>
        <fullName evidence="1">Uncharacterized protein</fullName>
    </submittedName>
</protein>
<accession>A0A345Z2V4</accession>
<gene>
    <name evidence="1" type="ORF">SALLE_v1c02570</name>
</gene>
<proteinExistence type="predicted"/>
<sequence length="407" mass="47366">MNYNSNAVEINSLKKGYDANYFQDKSNYTKRTETSGGKKKFYYTNTFQTENGKRTLKFLPKTGSSLGADVDFNRIGFSNVYGSSINLYSKKITDMVGENKEQYNIYESTGLNYAINSAHDIRSQDVLNMYSIWFPYFVKNEFLNFKGVERGEFNKYGVKKDFLYDVNGRKGYDYSLSDGLDYYHNTVKPDLYKRYVGTDQHGNNLYRINNNFDATSEELENYFYLQGKQDIRLMYTFTGERNHSSIDGISLAQTQAEAQEKLFQIERSILSKKYFAYDVYGNYEVSGNNEDEAVRKLQQKIDLQARYVHKDEIASWNDQVVSFENVISDGVYMTYRTKVNGEWMYFLNYHDAYNALTGNTSSQKVVHTKIVNVYLYTQYKGDEKINHTYSSDEELEALANKILGYVN</sequence>
<dbReference type="OrthoDB" id="388723at2"/>
<reference evidence="1 2" key="1">
    <citation type="submission" date="2018-07" db="EMBL/GenBank/DDBJ databases">
        <title>Complete genome sequence of Spiroplasma alleghenense PLHS-1 (ATCC 51752).</title>
        <authorList>
            <person name="Chou L."/>
            <person name="Lee T.-Y."/>
            <person name="Tsai Y.-M."/>
            <person name="Kuo C.-H."/>
        </authorList>
    </citation>
    <scope>NUCLEOTIDE SEQUENCE [LARGE SCALE GENOMIC DNA]</scope>
    <source>
        <strain evidence="1 2">PLHS-1</strain>
    </source>
</reference>
<evidence type="ECO:0000313" key="2">
    <source>
        <dbReference type="Proteomes" id="UP000254792"/>
    </source>
</evidence>
<evidence type="ECO:0000313" key="1">
    <source>
        <dbReference type="EMBL" id="AXK50933.1"/>
    </source>
</evidence>
<dbReference type="KEGG" id="salx:SALLE_v1c02570"/>
<dbReference type="Proteomes" id="UP000254792">
    <property type="component" value="Chromosome"/>
</dbReference>
<organism evidence="1 2">
    <name type="scientific">Spiroplasma alleghenense</name>
    <dbReference type="NCBI Taxonomy" id="216931"/>
    <lineage>
        <taxon>Bacteria</taxon>
        <taxon>Bacillati</taxon>
        <taxon>Mycoplasmatota</taxon>
        <taxon>Mollicutes</taxon>
        <taxon>Entomoplasmatales</taxon>
        <taxon>Spiroplasmataceae</taxon>
        <taxon>Spiroplasma</taxon>
    </lineage>
</organism>
<keyword evidence="2" id="KW-1185">Reference proteome</keyword>
<name>A0A345Z2V4_9MOLU</name>
<dbReference type="RefSeq" id="WP_115557855.1">
    <property type="nucleotide sequence ID" value="NZ_CP031376.1"/>
</dbReference>
<dbReference type="EMBL" id="CP031376">
    <property type="protein sequence ID" value="AXK50933.1"/>
    <property type="molecule type" value="Genomic_DNA"/>
</dbReference>
<dbReference type="AlphaFoldDB" id="A0A345Z2V4"/>